<accession>A0A392RTE6</accession>
<feature type="domain" description="Aminotransferase-like plant mobile" evidence="1">
    <location>
        <begin position="23"/>
        <end position="94"/>
    </location>
</feature>
<evidence type="ECO:0000313" key="2">
    <source>
        <dbReference type="EMBL" id="MCI39482.1"/>
    </source>
</evidence>
<dbReference type="Proteomes" id="UP000265520">
    <property type="component" value="Unassembled WGS sequence"/>
</dbReference>
<comment type="caution">
    <text evidence="2">The sequence shown here is derived from an EMBL/GenBank/DDBJ whole genome shotgun (WGS) entry which is preliminary data.</text>
</comment>
<reference evidence="2 3" key="1">
    <citation type="journal article" date="2018" name="Front. Plant Sci.">
        <title>Red Clover (Trifolium pratense) and Zigzag Clover (T. medium) - A Picture of Genomic Similarities and Differences.</title>
        <authorList>
            <person name="Dluhosova J."/>
            <person name="Istvanek J."/>
            <person name="Nedelnik J."/>
            <person name="Repkova J."/>
        </authorList>
    </citation>
    <scope>NUCLEOTIDE SEQUENCE [LARGE SCALE GENOMIC DNA]</scope>
    <source>
        <strain evidence="3">cv. 10/8</strain>
        <tissue evidence="2">Leaf</tissue>
    </source>
</reference>
<dbReference type="GO" id="GO:0010073">
    <property type="term" value="P:meristem maintenance"/>
    <property type="evidence" value="ECO:0007669"/>
    <property type="project" value="InterPro"/>
</dbReference>
<organism evidence="2 3">
    <name type="scientific">Trifolium medium</name>
    <dbReference type="NCBI Taxonomy" id="97028"/>
    <lineage>
        <taxon>Eukaryota</taxon>
        <taxon>Viridiplantae</taxon>
        <taxon>Streptophyta</taxon>
        <taxon>Embryophyta</taxon>
        <taxon>Tracheophyta</taxon>
        <taxon>Spermatophyta</taxon>
        <taxon>Magnoliopsida</taxon>
        <taxon>eudicotyledons</taxon>
        <taxon>Gunneridae</taxon>
        <taxon>Pentapetalae</taxon>
        <taxon>rosids</taxon>
        <taxon>fabids</taxon>
        <taxon>Fabales</taxon>
        <taxon>Fabaceae</taxon>
        <taxon>Papilionoideae</taxon>
        <taxon>50 kb inversion clade</taxon>
        <taxon>NPAAA clade</taxon>
        <taxon>Hologalegina</taxon>
        <taxon>IRL clade</taxon>
        <taxon>Trifolieae</taxon>
        <taxon>Trifolium</taxon>
    </lineage>
</organism>
<sequence length="99" mass="11393">ELVTHFTALDDEESYERHRVYALRVYLLLVGYTLFADTSKNCVHLYFVRYFEDLELVSQYAWGASALAFLYNGLSATNLPKTKVITGYMTLLQVTKVVN</sequence>
<dbReference type="InterPro" id="IPR044824">
    <property type="entry name" value="MAIN-like"/>
</dbReference>
<proteinExistence type="predicted"/>
<dbReference type="Pfam" id="PF10536">
    <property type="entry name" value="PMD"/>
    <property type="match status" value="1"/>
</dbReference>
<evidence type="ECO:0000313" key="3">
    <source>
        <dbReference type="Proteomes" id="UP000265520"/>
    </source>
</evidence>
<dbReference type="AlphaFoldDB" id="A0A392RTE6"/>
<keyword evidence="3" id="KW-1185">Reference proteome</keyword>
<feature type="non-terminal residue" evidence="2">
    <location>
        <position position="1"/>
    </location>
</feature>
<evidence type="ECO:0000259" key="1">
    <source>
        <dbReference type="Pfam" id="PF10536"/>
    </source>
</evidence>
<protein>
    <submittedName>
        <fullName evidence="2">Serine/threonine-protein phosphatase 7 long form-like protein</fullName>
    </submittedName>
</protein>
<dbReference type="PANTHER" id="PTHR46033">
    <property type="entry name" value="PROTEIN MAIN-LIKE 2"/>
    <property type="match status" value="1"/>
</dbReference>
<dbReference type="InterPro" id="IPR019557">
    <property type="entry name" value="AminoTfrase-like_pln_mobile"/>
</dbReference>
<dbReference type="PANTHER" id="PTHR46033:SF1">
    <property type="entry name" value="PROTEIN MAIN-LIKE 2"/>
    <property type="match status" value="1"/>
</dbReference>
<dbReference type="EMBL" id="LXQA010267895">
    <property type="protein sequence ID" value="MCI39482.1"/>
    <property type="molecule type" value="Genomic_DNA"/>
</dbReference>
<name>A0A392RTE6_9FABA</name>